<dbReference type="Proteomes" id="UP001501153">
    <property type="component" value="Unassembled WGS sequence"/>
</dbReference>
<dbReference type="SUPFAM" id="SSF49464">
    <property type="entry name" value="Carboxypeptidase regulatory domain-like"/>
    <property type="match status" value="1"/>
</dbReference>
<dbReference type="PANTHER" id="PTHR30069:SF29">
    <property type="entry name" value="HEMOGLOBIN AND HEMOGLOBIN-HAPTOGLOBIN-BINDING PROTEIN 1-RELATED"/>
    <property type="match status" value="1"/>
</dbReference>
<evidence type="ECO:0000256" key="1">
    <source>
        <dbReference type="ARBA" id="ARBA00022729"/>
    </source>
</evidence>
<dbReference type="EMBL" id="BAABGZ010000027">
    <property type="protein sequence ID" value="GAA4358300.1"/>
    <property type="molecule type" value="Genomic_DNA"/>
</dbReference>
<dbReference type="SUPFAM" id="SSF56935">
    <property type="entry name" value="Porins"/>
    <property type="match status" value="1"/>
</dbReference>
<sequence length="757" mass="83918">MLLLAWQPAAAQLSQSVRGRVTEGASGRPIGGAQVELVSGEQHYQTDSDSLGYYVVSPVPPGYYRLQVQRLGYHPYQEPELVVESSKVVYRPLVLQTAAVALGEVQVGAPQLSSLHQREFTAAQTQRFPATFFDPARLVLSQPGITQANDQANHVVVHGLAPQGIQWRLQGLPILNPNHLSNAGVRSDRATGSGGGVNMLSGQLLANSAFRTGALSSRFGNAVSGVFDINLRPGSAARREHTFQASLLGLDLATEGPLGADHSTYLVNYRYSTVGLLGLLGVDFGGESIRYQDVSAHVQLEKTALGQLSFFVLAGNNANELRPLDDSLSWEQDKNRQRIDFRSSLAAAGMSQSASIGKGQWQNGLAFSTLRSVREQAWLGSRRPLRSQAYDRQTARQLSAYSRYLRPLGSRLLLEAGVQAQAQHGEEHSTPLPAGGELRADISYTLVQPYVQADWVLLPALTLQTGLRLSYLSWDQQARPEPYGLLAWQPVPAHRFQLSYSRQSQVLSNGQLALLQAQGPARRISGLIGSHYSGLGWAWRPRPVLRLTAEVFYQQLRQLPASARDVWWNYLGEPGWQPTGQGHACTFGVDASLQRSFSRGLYYQLAASVFDARYAGTDGQLRNTPFNSRWAGAFTGGKEWTKQKAAGQRVWGLNLRLHSRGGYYFTAIDEAQSLLQRQEVDDPSKPYQERLPTNFSLDLRLSHTRHKPGYTRLWSLDLQNLTGTPNVGWYYYDFWKQARSRQFQQGLIPVLAYRIQF</sequence>
<dbReference type="Gene3D" id="2.60.40.1120">
    <property type="entry name" value="Carboxypeptidase-like, regulatory domain"/>
    <property type="match status" value="1"/>
</dbReference>
<evidence type="ECO:0000313" key="3">
    <source>
        <dbReference type="Proteomes" id="UP001501153"/>
    </source>
</evidence>
<keyword evidence="1" id="KW-0732">Signal</keyword>
<comment type="caution">
    <text evidence="2">The sequence shown here is derived from an EMBL/GenBank/DDBJ whole genome shotgun (WGS) entry which is preliminary data.</text>
</comment>
<evidence type="ECO:0000313" key="2">
    <source>
        <dbReference type="EMBL" id="GAA4358300.1"/>
    </source>
</evidence>
<dbReference type="InterPro" id="IPR008969">
    <property type="entry name" value="CarboxyPept-like_regulatory"/>
</dbReference>
<gene>
    <name evidence="2" type="ORF">GCM10023185_23790</name>
</gene>
<reference evidence="3" key="1">
    <citation type="journal article" date="2019" name="Int. J. Syst. Evol. Microbiol.">
        <title>The Global Catalogue of Microorganisms (GCM) 10K type strain sequencing project: providing services to taxonomists for standard genome sequencing and annotation.</title>
        <authorList>
            <consortium name="The Broad Institute Genomics Platform"/>
            <consortium name="The Broad Institute Genome Sequencing Center for Infectious Disease"/>
            <person name="Wu L."/>
            <person name="Ma J."/>
        </authorList>
    </citation>
    <scope>NUCLEOTIDE SEQUENCE [LARGE SCALE GENOMIC DNA]</scope>
    <source>
        <strain evidence="3">JCM 17923</strain>
    </source>
</reference>
<dbReference type="InterPro" id="IPR039426">
    <property type="entry name" value="TonB-dep_rcpt-like"/>
</dbReference>
<keyword evidence="3" id="KW-1185">Reference proteome</keyword>
<protein>
    <submittedName>
        <fullName evidence="2">Carboxypeptidase-like regulatory domain-containing protein</fullName>
    </submittedName>
</protein>
<dbReference type="Pfam" id="PF13620">
    <property type="entry name" value="CarboxypepD_reg"/>
    <property type="match status" value="1"/>
</dbReference>
<organism evidence="2 3">
    <name type="scientific">Hymenobacter saemangeumensis</name>
    <dbReference type="NCBI Taxonomy" id="1084522"/>
    <lineage>
        <taxon>Bacteria</taxon>
        <taxon>Pseudomonadati</taxon>
        <taxon>Bacteroidota</taxon>
        <taxon>Cytophagia</taxon>
        <taxon>Cytophagales</taxon>
        <taxon>Hymenobacteraceae</taxon>
        <taxon>Hymenobacter</taxon>
    </lineage>
</organism>
<dbReference type="PANTHER" id="PTHR30069">
    <property type="entry name" value="TONB-DEPENDENT OUTER MEMBRANE RECEPTOR"/>
    <property type="match status" value="1"/>
</dbReference>
<proteinExistence type="predicted"/>
<accession>A0ABP8IGA3</accession>
<name>A0ABP8IGA3_9BACT</name>